<accession>A0A9P4S5V7</accession>
<dbReference type="Gene3D" id="3.30.70.100">
    <property type="match status" value="3"/>
</dbReference>
<dbReference type="NCBIfam" id="TIGR01494">
    <property type="entry name" value="ATPase_P-type"/>
    <property type="match status" value="2"/>
</dbReference>
<dbReference type="Proteomes" id="UP000799429">
    <property type="component" value="Unassembled WGS sequence"/>
</dbReference>
<keyword evidence="6 10" id="KW-0067">ATP-binding</keyword>
<reference evidence="12" key="1">
    <citation type="journal article" date="2020" name="Stud. Mycol.">
        <title>101 Dothideomycetes genomes: a test case for predicting lifestyles and emergence of pathogens.</title>
        <authorList>
            <person name="Haridas S."/>
            <person name="Albert R."/>
            <person name="Binder M."/>
            <person name="Bloem J."/>
            <person name="Labutti K."/>
            <person name="Salamov A."/>
            <person name="Andreopoulos B."/>
            <person name="Baker S."/>
            <person name="Barry K."/>
            <person name="Bills G."/>
            <person name="Bluhm B."/>
            <person name="Cannon C."/>
            <person name="Castanera R."/>
            <person name="Culley D."/>
            <person name="Daum C."/>
            <person name="Ezra D."/>
            <person name="Gonzalez J."/>
            <person name="Henrissat B."/>
            <person name="Kuo A."/>
            <person name="Liang C."/>
            <person name="Lipzen A."/>
            <person name="Lutzoni F."/>
            <person name="Magnuson J."/>
            <person name="Mondo S."/>
            <person name="Nolan M."/>
            <person name="Ohm R."/>
            <person name="Pangilinan J."/>
            <person name="Park H.-J."/>
            <person name="Ramirez L."/>
            <person name="Alfaro M."/>
            <person name="Sun H."/>
            <person name="Tritt A."/>
            <person name="Yoshinaga Y."/>
            <person name="Zwiers L.-H."/>
            <person name="Turgeon B."/>
            <person name="Goodwin S."/>
            <person name="Spatafora J."/>
            <person name="Crous P."/>
            <person name="Grigoriev I."/>
        </authorList>
    </citation>
    <scope>NUCLEOTIDE SEQUENCE</scope>
    <source>
        <strain evidence="12">CBS 101060</strain>
    </source>
</reference>
<dbReference type="GO" id="GO:0016887">
    <property type="term" value="F:ATP hydrolysis activity"/>
    <property type="evidence" value="ECO:0007669"/>
    <property type="project" value="InterPro"/>
</dbReference>
<dbReference type="InterPro" id="IPR008250">
    <property type="entry name" value="ATPase_P-typ_transduc_dom_A_sf"/>
</dbReference>
<dbReference type="FunFam" id="2.70.150.10:FF:000068">
    <property type="entry name" value="Copper resistance-associated P-type ATPase"/>
    <property type="match status" value="1"/>
</dbReference>
<dbReference type="Gene3D" id="3.40.1110.10">
    <property type="entry name" value="Calcium-transporting ATPase, cytoplasmic domain N"/>
    <property type="match status" value="1"/>
</dbReference>
<protein>
    <submittedName>
        <fullName evidence="12">Heavy metal translocatin</fullName>
    </submittedName>
</protein>
<organism evidence="12 13">
    <name type="scientific">Patellaria atrata CBS 101060</name>
    <dbReference type="NCBI Taxonomy" id="1346257"/>
    <lineage>
        <taxon>Eukaryota</taxon>
        <taxon>Fungi</taxon>
        <taxon>Dikarya</taxon>
        <taxon>Ascomycota</taxon>
        <taxon>Pezizomycotina</taxon>
        <taxon>Dothideomycetes</taxon>
        <taxon>Dothideomycetes incertae sedis</taxon>
        <taxon>Patellariales</taxon>
        <taxon>Patellariaceae</taxon>
        <taxon>Patellaria</taxon>
    </lineage>
</organism>
<dbReference type="Gene3D" id="2.70.150.10">
    <property type="entry name" value="Calcium-transporting ATPase, cytoplasmic transduction domain A"/>
    <property type="match status" value="1"/>
</dbReference>
<dbReference type="AlphaFoldDB" id="A0A9P4S5V7"/>
<dbReference type="InterPro" id="IPR027256">
    <property type="entry name" value="P-typ_ATPase_IB"/>
</dbReference>
<feature type="transmembrane region" description="Helical" evidence="10">
    <location>
        <begin position="785"/>
        <end position="809"/>
    </location>
</feature>
<name>A0A9P4S5V7_9PEZI</name>
<dbReference type="SFLD" id="SFLDG00002">
    <property type="entry name" value="C1.7:_P-type_atpase_like"/>
    <property type="match status" value="1"/>
</dbReference>
<dbReference type="InterPro" id="IPR023298">
    <property type="entry name" value="ATPase_P-typ_TM_dom_sf"/>
</dbReference>
<dbReference type="Pfam" id="PF00122">
    <property type="entry name" value="E1-E2_ATPase"/>
    <property type="match status" value="1"/>
</dbReference>
<evidence type="ECO:0000256" key="6">
    <source>
        <dbReference type="ARBA" id="ARBA00022840"/>
    </source>
</evidence>
<dbReference type="InterPro" id="IPR001757">
    <property type="entry name" value="P_typ_ATPase"/>
</dbReference>
<dbReference type="SFLD" id="SFLDS00003">
    <property type="entry name" value="Haloacid_Dehalogenase"/>
    <property type="match status" value="1"/>
</dbReference>
<evidence type="ECO:0000256" key="10">
    <source>
        <dbReference type="RuleBase" id="RU362081"/>
    </source>
</evidence>
<dbReference type="SUPFAM" id="SSF55008">
    <property type="entry name" value="HMA, heavy metal-associated domain"/>
    <property type="match status" value="3"/>
</dbReference>
<dbReference type="Pfam" id="PF00702">
    <property type="entry name" value="Hydrolase"/>
    <property type="match status" value="1"/>
</dbReference>
<keyword evidence="3 10" id="KW-0812">Transmembrane</keyword>
<gene>
    <name evidence="12" type="ORF">M501DRAFT_987400</name>
</gene>
<evidence type="ECO:0000256" key="2">
    <source>
        <dbReference type="ARBA" id="ARBA00006024"/>
    </source>
</evidence>
<dbReference type="PANTHER" id="PTHR43520">
    <property type="entry name" value="ATP7, ISOFORM B"/>
    <property type="match status" value="1"/>
</dbReference>
<comment type="subcellular location">
    <subcellularLocation>
        <location evidence="1">Membrane</location>
        <topology evidence="1">Multi-pass membrane protein</topology>
    </subcellularLocation>
</comment>
<evidence type="ECO:0000256" key="4">
    <source>
        <dbReference type="ARBA" id="ARBA00022723"/>
    </source>
</evidence>
<dbReference type="PROSITE" id="PS01047">
    <property type="entry name" value="HMA_1"/>
    <property type="match status" value="2"/>
</dbReference>
<dbReference type="GO" id="GO:0043682">
    <property type="term" value="F:P-type divalent copper transporter activity"/>
    <property type="evidence" value="ECO:0007669"/>
    <property type="project" value="TreeGrafter"/>
</dbReference>
<dbReference type="OrthoDB" id="432719at2759"/>
<keyword evidence="4 10" id="KW-0479">Metal-binding</keyword>
<dbReference type="SUPFAM" id="SSF81665">
    <property type="entry name" value="Calcium ATPase, transmembrane domain M"/>
    <property type="match status" value="1"/>
</dbReference>
<dbReference type="SUPFAM" id="SSF81653">
    <property type="entry name" value="Calcium ATPase, transduction domain A"/>
    <property type="match status" value="1"/>
</dbReference>
<dbReference type="InterPro" id="IPR036163">
    <property type="entry name" value="HMA_dom_sf"/>
</dbReference>
<feature type="domain" description="HMA" evidence="11">
    <location>
        <begin position="284"/>
        <end position="349"/>
    </location>
</feature>
<dbReference type="SUPFAM" id="SSF81660">
    <property type="entry name" value="Metal cation-transporting ATPase, ATP-binding domain N"/>
    <property type="match status" value="1"/>
</dbReference>
<feature type="transmembrane region" description="Helical" evidence="10">
    <location>
        <begin position="1167"/>
        <end position="1190"/>
    </location>
</feature>
<keyword evidence="8 10" id="KW-1133">Transmembrane helix</keyword>
<dbReference type="Gene3D" id="3.40.50.1000">
    <property type="entry name" value="HAD superfamily/HAD-like"/>
    <property type="match status" value="1"/>
</dbReference>
<evidence type="ECO:0000313" key="13">
    <source>
        <dbReference type="Proteomes" id="UP000799429"/>
    </source>
</evidence>
<dbReference type="GO" id="GO:0005524">
    <property type="term" value="F:ATP binding"/>
    <property type="evidence" value="ECO:0007669"/>
    <property type="project" value="UniProtKB-UniRule"/>
</dbReference>
<sequence length="1214" mass="131396">MASSLKSAKARSTWASRLVLTTLFISNLHCPSCVRSIENAFLELVPKPLSISVSILSHRIDVRHDIDLTTATLINTLELTGFEVHSTFQTTAENTEQIEVKKSDDPIWKESLHKAVSRWENAPKPELNVATEKMEKHLEQCEQCRVEVGSKDQSDVPSKTTTKITSDHSDMGIEKIPQFPFGKEFIVVEQVPQTELFKASLTITGMTCSSCVASITMILDAYPWIDSVNVNLLTNSASVSFQGKDHINTIIESIENAGFDAAVEHLEELNPSKAHPPQLGHDRWLATYAIGGMTCAACVGNITQALQQHGWIESVDVNLISNSASIVFQGKDHLSTIKETIEDVGYDATLDNIINAAVEVKDDVARSVSIRVDGMFCSHCPNRILQALKETYGPRLDIETIEASRTTNFKMSYLPQAPDFTIRHILASIAALNPDFDPYVYHPQSLEDRAREMHLRERRRILLRLALSVTVAIPTFLIGVVFMALFPMGNFSRHYLMQPMWAGSVSRGQWALFILATPIYFFAADVFHRRALKEVYSMWRPGSRTPVLRRFIRFGSMNMLMSLGTSIAYFASVAELSLGASGAVIIHDGDFYFDAVVFLTMFLLTGRFLEAYSKAKTGDAVASLGKLRPEHATLVDPSAGGDQKIAVDLLDVGDIVRIPQGTSPPFDGVVVEGDTNFDESSLTGESRLISKTVGDEVFSGTVNRLGPISIKLTRTSGKSMLDQIINAVREGQTKRAPVERVADIITGSFVPIVVLIAVTTWIVWLTLGTTGALPKDYRGDDKINWALWSVRFAISVFVIACPCGIGLAAPTALFVGGGLAAHHGILVKGGGEAFQEASGLDCIVFDKTGTLTQGGDPAVLDFEKLSEVDEKTLLGMTKKMEESSSHPIAGAIASYCSARSPVSMEPTFIDEIPGKGLKGEFRTESGVTEVIIGNETLMADFHVAVDQPTGELLDIWKRQGKSVALLAIAPPVASDADVTEASSTTWMLAAAFSISDAIREEARPTVAALQSRGIAVWMLSGDNHITATAVGAEIGIDASNIIAGVLPDQKAEKIQFLQKSLPKRRGRKGRAIVAMVGDGINDSPALAMADVGIAIGSGSDVALSSASFVLISSNLTSLLVLIDLSRKVFRRVWFNFGWALVYNVVAMPIAAGVLYPVKTPGGGRIKLAPAWAALAMALSSVSVVCSSLLLRSKVPGVGFRVSKEVQTVQVVGGR</sequence>
<dbReference type="InterPro" id="IPR036412">
    <property type="entry name" value="HAD-like_sf"/>
</dbReference>
<keyword evidence="9 10" id="KW-0472">Membrane</keyword>
<comment type="caution">
    <text evidence="12">The sequence shown here is derived from an EMBL/GenBank/DDBJ whole genome shotgun (WGS) entry which is preliminary data.</text>
</comment>
<dbReference type="InterPro" id="IPR023299">
    <property type="entry name" value="ATPase_P-typ_cyto_dom_N"/>
</dbReference>
<dbReference type="SUPFAM" id="SSF56784">
    <property type="entry name" value="HAD-like"/>
    <property type="match status" value="1"/>
</dbReference>
<dbReference type="CDD" id="cd00371">
    <property type="entry name" value="HMA"/>
    <property type="match status" value="3"/>
</dbReference>
<dbReference type="InterPro" id="IPR017969">
    <property type="entry name" value="Heavy-metal-associated_CS"/>
</dbReference>
<dbReference type="PANTHER" id="PTHR43520:SF32">
    <property type="entry name" value="COPPER RESISTANCE P-TYPE ATPASE (EUROFUNG)"/>
    <property type="match status" value="1"/>
</dbReference>
<feature type="transmembrane region" description="Helical" evidence="10">
    <location>
        <begin position="508"/>
        <end position="527"/>
    </location>
</feature>
<feature type="transmembrane region" description="Helical" evidence="10">
    <location>
        <begin position="547"/>
        <end position="571"/>
    </location>
</feature>
<feature type="transmembrane region" description="Helical" evidence="10">
    <location>
        <begin position="744"/>
        <end position="765"/>
    </location>
</feature>
<evidence type="ECO:0000256" key="7">
    <source>
        <dbReference type="ARBA" id="ARBA00022967"/>
    </source>
</evidence>
<feature type="transmembrane region" description="Helical" evidence="10">
    <location>
        <begin position="1133"/>
        <end position="1155"/>
    </location>
</feature>
<dbReference type="PRINTS" id="PR00119">
    <property type="entry name" value="CATATPASE"/>
</dbReference>
<evidence type="ECO:0000256" key="5">
    <source>
        <dbReference type="ARBA" id="ARBA00022741"/>
    </source>
</evidence>
<feature type="domain" description="HMA" evidence="11">
    <location>
        <begin position="19"/>
        <end position="85"/>
    </location>
</feature>
<dbReference type="EMBL" id="MU006104">
    <property type="protein sequence ID" value="KAF2836226.1"/>
    <property type="molecule type" value="Genomic_DNA"/>
</dbReference>
<proteinExistence type="inferred from homology"/>
<feature type="domain" description="HMA" evidence="11">
    <location>
        <begin position="197"/>
        <end position="262"/>
    </location>
</feature>
<dbReference type="GO" id="GO:0016020">
    <property type="term" value="C:membrane"/>
    <property type="evidence" value="ECO:0007669"/>
    <property type="project" value="UniProtKB-SubCell"/>
</dbReference>
<dbReference type="FunFam" id="3.30.70.100:FF:000001">
    <property type="entry name" value="ATPase copper transporting beta"/>
    <property type="match status" value="2"/>
</dbReference>
<evidence type="ECO:0000259" key="11">
    <source>
        <dbReference type="PROSITE" id="PS50846"/>
    </source>
</evidence>
<dbReference type="InterPro" id="IPR059000">
    <property type="entry name" value="ATPase_P-type_domA"/>
</dbReference>
<evidence type="ECO:0000313" key="12">
    <source>
        <dbReference type="EMBL" id="KAF2836226.1"/>
    </source>
</evidence>
<dbReference type="InterPro" id="IPR018303">
    <property type="entry name" value="ATPase_P-typ_P_site"/>
</dbReference>
<dbReference type="Pfam" id="PF00403">
    <property type="entry name" value="HMA"/>
    <property type="match status" value="3"/>
</dbReference>
<evidence type="ECO:0000256" key="9">
    <source>
        <dbReference type="ARBA" id="ARBA00023136"/>
    </source>
</evidence>
<dbReference type="PROSITE" id="PS50846">
    <property type="entry name" value="HMA_2"/>
    <property type="match status" value="3"/>
</dbReference>
<dbReference type="GO" id="GO:0055070">
    <property type="term" value="P:copper ion homeostasis"/>
    <property type="evidence" value="ECO:0007669"/>
    <property type="project" value="TreeGrafter"/>
</dbReference>
<dbReference type="SFLD" id="SFLDF00027">
    <property type="entry name" value="p-type_atpase"/>
    <property type="match status" value="1"/>
</dbReference>
<evidence type="ECO:0000256" key="3">
    <source>
        <dbReference type="ARBA" id="ARBA00022692"/>
    </source>
</evidence>
<evidence type="ECO:0000256" key="1">
    <source>
        <dbReference type="ARBA" id="ARBA00004141"/>
    </source>
</evidence>
<dbReference type="InterPro" id="IPR023214">
    <property type="entry name" value="HAD_sf"/>
</dbReference>
<keyword evidence="5 10" id="KW-0547">Nucleotide-binding</keyword>
<keyword evidence="13" id="KW-1185">Reference proteome</keyword>
<dbReference type="InterPro" id="IPR044492">
    <property type="entry name" value="P_typ_ATPase_HD_dom"/>
</dbReference>
<dbReference type="InterPro" id="IPR006121">
    <property type="entry name" value="HMA_dom"/>
</dbReference>
<dbReference type="PROSITE" id="PS00154">
    <property type="entry name" value="ATPASE_E1_E2"/>
    <property type="match status" value="1"/>
</dbReference>
<dbReference type="NCBIfam" id="TIGR01525">
    <property type="entry name" value="ATPase-IB_hvy"/>
    <property type="match status" value="1"/>
</dbReference>
<keyword evidence="7" id="KW-1278">Translocase</keyword>
<dbReference type="GO" id="GO:0005507">
    <property type="term" value="F:copper ion binding"/>
    <property type="evidence" value="ECO:0007669"/>
    <property type="project" value="TreeGrafter"/>
</dbReference>
<feature type="transmembrane region" description="Helical" evidence="10">
    <location>
        <begin position="461"/>
        <end position="488"/>
    </location>
</feature>
<evidence type="ECO:0000256" key="8">
    <source>
        <dbReference type="ARBA" id="ARBA00022989"/>
    </source>
</evidence>
<comment type="similarity">
    <text evidence="2 10">Belongs to the cation transport ATPase (P-type) (TC 3.A.3) family. Type IB subfamily.</text>
</comment>
<feature type="transmembrane region" description="Helical" evidence="10">
    <location>
        <begin position="591"/>
        <end position="609"/>
    </location>
</feature>
<dbReference type="CDD" id="cd02094">
    <property type="entry name" value="P-type_ATPase_Cu-like"/>
    <property type="match status" value="1"/>
</dbReference>